<dbReference type="EMBL" id="FRCK01000002">
    <property type="protein sequence ID" value="SHL95996.1"/>
    <property type="molecule type" value="Genomic_DNA"/>
</dbReference>
<evidence type="ECO:0000256" key="2">
    <source>
        <dbReference type="ARBA" id="ARBA00023163"/>
    </source>
</evidence>
<accession>A0A1M7EWI2</accession>
<name>A0A1M7EWI2_9RHOB</name>
<evidence type="ECO:0000313" key="4">
    <source>
        <dbReference type="EMBL" id="SHL95996.1"/>
    </source>
</evidence>
<dbReference type="SUPFAM" id="SSF48498">
    <property type="entry name" value="Tetracyclin repressor-like, C-terminal domain"/>
    <property type="match status" value="1"/>
</dbReference>
<feature type="domain" description="HTH-type transcriptional regulator MT1864/Rv1816-like C-terminal" evidence="3">
    <location>
        <begin position="80"/>
        <end position="156"/>
    </location>
</feature>
<dbReference type="InterPro" id="IPR025996">
    <property type="entry name" value="MT1864/Rv1816-like_C"/>
</dbReference>
<dbReference type="Pfam" id="PF13305">
    <property type="entry name" value="TetR_C_33"/>
    <property type="match status" value="1"/>
</dbReference>
<organism evidence="4 5">
    <name type="scientific">Paracoccus solventivorans</name>
    <dbReference type="NCBI Taxonomy" id="53463"/>
    <lineage>
        <taxon>Bacteria</taxon>
        <taxon>Pseudomonadati</taxon>
        <taxon>Pseudomonadota</taxon>
        <taxon>Alphaproteobacteria</taxon>
        <taxon>Rhodobacterales</taxon>
        <taxon>Paracoccaceae</taxon>
        <taxon>Paracoccus</taxon>
    </lineage>
</organism>
<dbReference type="InterPro" id="IPR036271">
    <property type="entry name" value="Tet_transcr_reg_TetR-rel_C_sf"/>
</dbReference>
<dbReference type="AlphaFoldDB" id="A0A1M7EWI2"/>
<keyword evidence="5" id="KW-1185">Reference proteome</keyword>
<sequence length="192" mass="20983">MDRLLHSAVDQLREIPTFRVRVDEVADRAGIPRQEARAIFPEDAALNESLAGFAMVQMADAMTQALIAAPGGDNRAALIGLSEAYVNWARRNRALYGAISSRLLQPSGADSIVRRYDASFAPLVRRYLSEDKPGSTTRRAALARAAMFGLTDLILERRETIWLLPHQDLDAEISATIAELVDLLLTGRPAGG</sequence>
<dbReference type="Proteomes" id="UP000184444">
    <property type="component" value="Unassembled WGS sequence"/>
</dbReference>
<dbReference type="Gene3D" id="1.10.357.10">
    <property type="entry name" value="Tetracycline Repressor, domain 2"/>
    <property type="match status" value="1"/>
</dbReference>
<keyword evidence="2" id="KW-0804">Transcription</keyword>
<proteinExistence type="predicted"/>
<gene>
    <name evidence="4" type="ORF">SAMN05444389_102363</name>
</gene>
<protein>
    <recommendedName>
        <fullName evidence="3">HTH-type transcriptional regulator MT1864/Rv1816-like C-terminal domain-containing protein</fullName>
    </recommendedName>
</protein>
<reference evidence="5" key="1">
    <citation type="submission" date="2016-11" db="EMBL/GenBank/DDBJ databases">
        <authorList>
            <person name="Varghese N."/>
            <person name="Submissions S."/>
        </authorList>
    </citation>
    <scope>NUCLEOTIDE SEQUENCE [LARGE SCALE GENOMIC DNA]</scope>
    <source>
        <strain evidence="5">DSM 6637</strain>
    </source>
</reference>
<evidence type="ECO:0000259" key="3">
    <source>
        <dbReference type="Pfam" id="PF13305"/>
    </source>
</evidence>
<evidence type="ECO:0000256" key="1">
    <source>
        <dbReference type="ARBA" id="ARBA00023015"/>
    </source>
</evidence>
<dbReference type="STRING" id="53463.SAMN05444389_102363"/>
<keyword evidence="1" id="KW-0805">Transcription regulation</keyword>
<evidence type="ECO:0000313" key="5">
    <source>
        <dbReference type="Proteomes" id="UP000184444"/>
    </source>
</evidence>